<proteinExistence type="predicted"/>
<dbReference type="AlphaFoldDB" id="A0A160PTD7"/>
<sequence>MNAIHQTRRPTNVENVISGSPGLVLCRQGHDQAHDHLKPRAANSYFGTNSTQAGLSAIVMGTELLFGASVNPIQLGILTLIVLITIGHAIKR</sequence>
<dbReference type="Proteomes" id="UP000218244">
    <property type="component" value="Chromosome"/>
</dbReference>
<evidence type="ECO:0000313" key="3">
    <source>
        <dbReference type="Proteomes" id="UP000218244"/>
    </source>
</evidence>
<evidence type="ECO:0000313" key="2">
    <source>
        <dbReference type="EMBL" id="BAU96281.1"/>
    </source>
</evidence>
<organism evidence="2 3">
    <name type="scientific">Corynebacterium suranareeae</name>
    <dbReference type="NCBI Taxonomy" id="2506452"/>
    <lineage>
        <taxon>Bacteria</taxon>
        <taxon>Bacillati</taxon>
        <taxon>Actinomycetota</taxon>
        <taxon>Actinomycetes</taxon>
        <taxon>Mycobacteriales</taxon>
        <taxon>Corynebacteriaceae</taxon>
        <taxon>Corynebacterium</taxon>
    </lineage>
</organism>
<accession>A0A160PTD7</accession>
<dbReference type="KEGG" id="csur:N24_2019"/>
<keyword evidence="1" id="KW-0812">Transmembrane</keyword>
<keyword evidence="3" id="KW-1185">Reference proteome</keyword>
<feature type="transmembrane region" description="Helical" evidence="1">
    <location>
        <begin position="73"/>
        <end position="90"/>
    </location>
</feature>
<reference evidence="2 3" key="1">
    <citation type="submission" date="2016-02" db="EMBL/GenBank/DDBJ databases">
        <title>Corynebacterium glutamicum N24 whole genome sequencing project.</title>
        <authorList>
            <person name="Matsutani M."/>
            <person name="Nangtapong N."/>
            <person name="Yakushi T."/>
            <person name="Matsushita K."/>
        </authorList>
    </citation>
    <scope>NUCLEOTIDE SEQUENCE [LARGE SCALE GENOMIC DNA]</scope>
    <source>
        <strain evidence="2 3">N24</strain>
    </source>
</reference>
<dbReference type="EMBL" id="AP017369">
    <property type="protein sequence ID" value="BAU96281.1"/>
    <property type="molecule type" value="Genomic_DNA"/>
</dbReference>
<keyword evidence="1" id="KW-1133">Transmembrane helix</keyword>
<protein>
    <submittedName>
        <fullName evidence="2">Uncharacterized protein</fullName>
    </submittedName>
</protein>
<gene>
    <name evidence="2" type="ORF">N24_2019</name>
</gene>
<keyword evidence="1" id="KW-0472">Membrane</keyword>
<evidence type="ECO:0000256" key="1">
    <source>
        <dbReference type="SAM" id="Phobius"/>
    </source>
</evidence>
<name>A0A160PTD7_9CORY</name>